<keyword evidence="5" id="KW-1185">Reference proteome</keyword>
<organism evidence="4 5">
    <name type="scientific">Streptomyces chisholmiae</name>
    <dbReference type="NCBI Taxonomy" id="3075540"/>
    <lineage>
        <taxon>Bacteria</taxon>
        <taxon>Bacillati</taxon>
        <taxon>Actinomycetota</taxon>
        <taxon>Actinomycetes</taxon>
        <taxon>Kitasatosporales</taxon>
        <taxon>Streptomycetaceae</taxon>
        <taxon>Streptomyces</taxon>
    </lineage>
</organism>
<keyword evidence="2 4" id="KW-0808">Transferase</keyword>
<dbReference type="PANTHER" id="PTHR30160:SF1">
    <property type="entry name" value="LIPOPOLYSACCHARIDE 1,2-N-ACETYLGLUCOSAMINETRANSFERASE-RELATED"/>
    <property type="match status" value="1"/>
</dbReference>
<sequence>MSRVLVLRALGLGDLLTAVPALRAVRRSFPAHRLLLAAPESLAGAVAALDCVDELVPTVAPGREVPARVPWRGPAPELAIDLHGNGPASLRPLLALRPARTIGYALLPPDQWAEREHERERWCRLLRRHGMPADPTRLGIAAPAVASPAPGAVVVHPGADAGARRWPAERFAAVARSLGDRTRVVVTAGPGEEPLAQRVAALAGLPAGAVLAGLPFPTLSALVAEASAVVVGDTGVAHLATAHGTPSVVLFGPVSPALWGPPPGRRHRALWHPDPADGARPGDPHGAAPDARLARISVAEVREALAEVTGGRADRTLRRP</sequence>
<dbReference type="EMBL" id="JAVREO010000003">
    <property type="protein sequence ID" value="MDT0265832.1"/>
    <property type="molecule type" value="Genomic_DNA"/>
</dbReference>
<dbReference type="RefSeq" id="WP_311665585.1">
    <property type="nucleotide sequence ID" value="NZ_JAVREO010000003.1"/>
</dbReference>
<proteinExistence type="predicted"/>
<comment type="caution">
    <text evidence="4">The sequence shown here is derived from an EMBL/GenBank/DDBJ whole genome shotgun (WGS) entry which is preliminary data.</text>
</comment>
<dbReference type="EC" id="2.4.-.-" evidence="4"/>
<dbReference type="InterPro" id="IPR051199">
    <property type="entry name" value="LPS_LOS_Heptosyltrfase"/>
</dbReference>
<dbReference type="Proteomes" id="UP001183410">
    <property type="component" value="Unassembled WGS sequence"/>
</dbReference>
<evidence type="ECO:0000313" key="4">
    <source>
        <dbReference type="EMBL" id="MDT0265832.1"/>
    </source>
</evidence>
<evidence type="ECO:0000256" key="2">
    <source>
        <dbReference type="ARBA" id="ARBA00022679"/>
    </source>
</evidence>
<reference evidence="5" key="1">
    <citation type="submission" date="2023-07" db="EMBL/GenBank/DDBJ databases">
        <title>30 novel species of actinomycetes from the DSMZ collection.</title>
        <authorList>
            <person name="Nouioui I."/>
        </authorList>
    </citation>
    <scope>NUCLEOTIDE SEQUENCE [LARGE SCALE GENOMIC DNA]</scope>
    <source>
        <strain evidence="5">DSM 44915</strain>
    </source>
</reference>
<dbReference type="InterPro" id="IPR002201">
    <property type="entry name" value="Glyco_trans_9"/>
</dbReference>
<name>A0ABU2JLG6_9ACTN</name>
<dbReference type="CDD" id="cd03789">
    <property type="entry name" value="GT9_LPS_heptosyltransferase"/>
    <property type="match status" value="1"/>
</dbReference>
<evidence type="ECO:0000256" key="3">
    <source>
        <dbReference type="SAM" id="MobiDB-lite"/>
    </source>
</evidence>
<dbReference type="SUPFAM" id="SSF53756">
    <property type="entry name" value="UDP-Glycosyltransferase/glycogen phosphorylase"/>
    <property type="match status" value="1"/>
</dbReference>
<evidence type="ECO:0000256" key="1">
    <source>
        <dbReference type="ARBA" id="ARBA00022676"/>
    </source>
</evidence>
<keyword evidence="1 4" id="KW-0328">Glycosyltransferase</keyword>
<dbReference type="GO" id="GO:0016757">
    <property type="term" value="F:glycosyltransferase activity"/>
    <property type="evidence" value="ECO:0007669"/>
    <property type="project" value="UniProtKB-KW"/>
</dbReference>
<feature type="compositionally biased region" description="Basic and acidic residues" evidence="3">
    <location>
        <begin position="274"/>
        <end position="283"/>
    </location>
</feature>
<dbReference type="PANTHER" id="PTHR30160">
    <property type="entry name" value="TETRAACYLDISACCHARIDE 4'-KINASE-RELATED"/>
    <property type="match status" value="1"/>
</dbReference>
<dbReference type="Pfam" id="PF01075">
    <property type="entry name" value="Glyco_transf_9"/>
    <property type="match status" value="1"/>
</dbReference>
<protein>
    <submittedName>
        <fullName evidence="4">Glycosyltransferase family 9 protein</fullName>
        <ecNumber evidence="4">2.4.-.-</ecNumber>
    </submittedName>
</protein>
<gene>
    <name evidence="4" type="ORF">RM844_05960</name>
</gene>
<feature type="region of interest" description="Disordered" evidence="3">
    <location>
        <begin position="270"/>
        <end position="292"/>
    </location>
</feature>
<accession>A0ABU2JLG6</accession>
<dbReference type="Gene3D" id="3.40.50.2000">
    <property type="entry name" value="Glycogen Phosphorylase B"/>
    <property type="match status" value="2"/>
</dbReference>
<evidence type="ECO:0000313" key="5">
    <source>
        <dbReference type="Proteomes" id="UP001183410"/>
    </source>
</evidence>